<dbReference type="CDD" id="cd05466">
    <property type="entry name" value="PBP2_LTTR_substrate"/>
    <property type="match status" value="1"/>
</dbReference>
<dbReference type="InterPro" id="IPR036390">
    <property type="entry name" value="WH_DNA-bd_sf"/>
</dbReference>
<accession>A0AAE3HLX5</accession>
<dbReference type="EMBL" id="JANUCT010000005">
    <property type="protein sequence ID" value="MCS3902878.1"/>
    <property type="molecule type" value="Genomic_DNA"/>
</dbReference>
<keyword evidence="4" id="KW-0804">Transcription</keyword>
<evidence type="ECO:0000256" key="4">
    <source>
        <dbReference type="ARBA" id="ARBA00023163"/>
    </source>
</evidence>
<comment type="similarity">
    <text evidence="1">Belongs to the LysR transcriptional regulatory family.</text>
</comment>
<evidence type="ECO:0000256" key="1">
    <source>
        <dbReference type="ARBA" id="ARBA00009437"/>
    </source>
</evidence>
<dbReference type="AlphaFoldDB" id="A0AAE3HLX5"/>
<evidence type="ECO:0000256" key="2">
    <source>
        <dbReference type="ARBA" id="ARBA00023015"/>
    </source>
</evidence>
<protein>
    <submittedName>
        <fullName evidence="6">DNA-binding transcriptional LysR family regulator</fullName>
    </submittedName>
</protein>
<dbReference type="Pfam" id="PF03466">
    <property type="entry name" value="LysR_substrate"/>
    <property type="match status" value="1"/>
</dbReference>
<comment type="caution">
    <text evidence="6">The sequence shown here is derived from an EMBL/GenBank/DDBJ whole genome shotgun (WGS) entry which is preliminary data.</text>
</comment>
<dbReference type="SUPFAM" id="SSF46785">
    <property type="entry name" value="Winged helix' DNA-binding domain"/>
    <property type="match status" value="1"/>
</dbReference>
<evidence type="ECO:0000313" key="6">
    <source>
        <dbReference type="EMBL" id="MCS3902878.1"/>
    </source>
</evidence>
<gene>
    <name evidence="6" type="ORF">J2T55_000886</name>
</gene>
<organism evidence="6 7">
    <name type="scientific">Methylohalomonas lacus</name>
    <dbReference type="NCBI Taxonomy" id="398773"/>
    <lineage>
        <taxon>Bacteria</taxon>
        <taxon>Pseudomonadati</taxon>
        <taxon>Pseudomonadota</taxon>
        <taxon>Gammaproteobacteria</taxon>
        <taxon>Methylohalomonadales</taxon>
        <taxon>Methylohalomonadaceae</taxon>
        <taxon>Methylohalomonas</taxon>
    </lineage>
</organism>
<feature type="domain" description="HTH lysR-type" evidence="5">
    <location>
        <begin position="1"/>
        <end position="41"/>
    </location>
</feature>
<reference evidence="6" key="1">
    <citation type="submission" date="2022-08" db="EMBL/GenBank/DDBJ databases">
        <title>Genomic Encyclopedia of Type Strains, Phase III (KMG-III): the genomes of soil and plant-associated and newly described type strains.</title>
        <authorList>
            <person name="Whitman W."/>
        </authorList>
    </citation>
    <scope>NUCLEOTIDE SEQUENCE</scope>
    <source>
        <strain evidence="6">HMT 1</strain>
    </source>
</reference>
<proteinExistence type="inferred from homology"/>
<dbReference type="GO" id="GO:0005829">
    <property type="term" value="C:cytosol"/>
    <property type="evidence" value="ECO:0007669"/>
    <property type="project" value="TreeGrafter"/>
</dbReference>
<dbReference type="SUPFAM" id="SSF53850">
    <property type="entry name" value="Periplasmic binding protein-like II"/>
    <property type="match status" value="1"/>
</dbReference>
<dbReference type="InterPro" id="IPR005119">
    <property type="entry name" value="LysR_subst-bd"/>
</dbReference>
<evidence type="ECO:0000313" key="7">
    <source>
        <dbReference type="Proteomes" id="UP001204445"/>
    </source>
</evidence>
<dbReference type="Pfam" id="PF00126">
    <property type="entry name" value="HTH_1"/>
    <property type="match status" value="1"/>
</dbReference>
<dbReference type="PRINTS" id="PR00039">
    <property type="entry name" value="HTHLYSR"/>
</dbReference>
<dbReference type="GO" id="GO:0003700">
    <property type="term" value="F:DNA-binding transcription factor activity"/>
    <property type="evidence" value="ECO:0007669"/>
    <property type="project" value="InterPro"/>
</dbReference>
<dbReference type="Proteomes" id="UP001204445">
    <property type="component" value="Unassembled WGS sequence"/>
</dbReference>
<dbReference type="InterPro" id="IPR050950">
    <property type="entry name" value="HTH-type_LysR_regulators"/>
</dbReference>
<dbReference type="InterPro" id="IPR036388">
    <property type="entry name" value="WH-like_DNA-bd_sf"/>
</dbReference>
<dbReference type="PROSITE" id="PS50931">
    <property type="entry name" value="HTH_LYSR"/>
    <property type="match status" value="1"/>
</dbReference>
<keyword evidence="2" id="KW-0805">Transcription regulation</keyword>
<dbReference type="PANTHER" id="PTHR30419">
    <property type="entry name" value="HTH-TYPE TRANSCRIPTIONAL REGULATOR YBHD"/>
    <property type="match status" value="1"/>
</dbReference>
<dbReference type="Gene3D" id="3.40.190.290">
    <property type="match status" value="1"/>
</dbReference>
<dbReference type="InterPro" id="IPR000847">
    <property type="entry name" value="LysR_HTH_N"/>
</dbReference>
<dbReference type="Gene3D" id="1.10.10.10">
    <property type="entry name" value="Winged helix-like DNA-binding domain superfamily/Winged helix DNA-binding domain"/>
    <property type="match status" value="1"/>
</dbReference>
<dbReference type="GO" id="GO:0003677">
    <property type="term" value="F:DNA binding"/>
    <property type="evidence" value="ECO:0007669"/>
    <property type="project" value="UniProtKB-KW"/>
</dbReference>
<keyword evidence="3 6" id="KW-0238">DNA-binding</keyword>
<evidence type="ECO:0000259" key="5">
    <source>
        <dbReference type="PROSITE" id="PS50931"/>
    </source>
</evidence>
<name>A0AAE3HLX5_9GAMM</name>
<evidence type="ECO:0000256" key="3">
    <source>
        <dbReference type="ARBA" id="ARBA00023125"/>
    </source>
</evidence>
<keyword evidence="7" id="KW-1185">Reference proteome</keyword>
<sequence length="293" mass="32647">MSRTAEKMDLTQPSVSLLIRALEKDMGHQLFGRRGPRIYLTAEGRSLLELALPLVDGLENLPAAFDEQVNKHISGELHIAASEAILLQLLSQPLRRFHAAYPQIRVCLHNVTSPDGLTQIQAGEIDLAIGALITVPQDVLFTPLCDYDPVLIMPNDHALAGRSVIRLEEITPYGLILPPRHLTTAQMVEMVFSQHNIKYSVVMEARGWEVIKKYVERDIGIAIVPRICLAQHDDLATIPLGQYFPKCSYGLVLRREQLLSPAARRFVEMLAPQALAGWQPGPAKRSQRRTSTS</sequence>